<keyword evidence="1" id="KW-0614">Plasmid</keyword>
<dbReference type="AlphaFoldDB" id="A0A449AI48"/>
<gene>
    <name evidence="1" type="ORF">NCTC10142_00381</name>
    <name evidence="2" type="ORF">RRG46_01655</name>
</gene>
<dbReference type="Proteomes" id="UP000289506">
    <property type="component" value="Plasmid 13"/>
</dbReference>
<sequence length="166" mass="19936">MNLTELFDMQKKLDKEIEKKCNTLNPKFTKKEMTLNRTIALMVEAGEFINEVQTFKYWKHNKLINKSNILEEFADLLHFYLTLAYENNVYPEFKPFINEYNDINVQFKELFISISNLMNNTTADNIRKSIEIALGSFVMLGYNYSELYQAYFFKNQKNYKRLYSDY</sequence>
<evidence type="ECO:0000313" key="1">
    <source>
        <dbReference type="EMBL" id="VEU64626.1"/>
    </source>
</evidence>
<dbReference type="PIRSF" id="PIRSF030140">
    <property type="entry name" value="UCP030140"/>
    <property type="match status" value="1"/>
</dbReference>
<geneLocation type="plasmid" evidence="1 3">
    <name>13</name>
</geneLocation>
<protein>
    <submittedName>
        <fullName evidence="1">Uncharacterized protein conserved in bacteria</fullName>
    </submittedName>
    <submittedName>
        <fullName evidence="2">dUTP diphosphatase</fullName>
        <ecNumber evidence="2">3.6.1.23</ecNumber>
    </submittedName>
</protein>
<evidence type="ECO:0000313" key="2">
    <source>
        <dbReference type="EMBL" id="WQQ20234.1"/>
    </source>
</evidence>
<evidence type="ECO:0000313" key="4">
    <source>
        <dbReference type="Proteomes" id="UP001327314"/>
    </source>
</evidence>
<reference evidence="2 4" key="2">
    <citation type="submission" date="2023-12" db="EMBL/GenBank/DDBJ databases">
        <title>Hybrid Genome Assemblies of Mycoplasma cynos and Mycoplasma felis isolated from Dogs and Cats with Infectious Respiratory Disease.</title>
        <authorList>
            <person name="Framst I."/>
            <person name="Cai H."/>
            <person name="Ramesh P."/>
            <person name="Maboni G."/>
        </authorList>
    </citation>
    <scope>NUCLEOTIDE SEQUENCE [LARGE SCALE GENOMIC DNA]</scope>
    <source>
        <strain evidence="2 4">30510</strain>
    </source>
</reference>
<dbReference type="InterPro" id="IPR014871">
    <property type="entry name" value="dUTPase/dCTP_pyrophosphatase"/>
</dbReference>
<dbReference type="EC" id="3.6.1.23" evidence="2"/>
<dbReference type="Proteomes" id="UP001327314">
    <property type="component" value="Chromosome"/>
</dbReference>
<dbReference type="EMBL" id="CP141046">
    <property type="protein sequence ID" value="WQQ20234.1"/>
    <property type="molecule type" value="Genomic_DNA"/>
</dbReference>
<dbReference type="GeneID" id="74931912"/>
<dbReference type="EMBL" id="LR214986">
    <property type="protein sequence ID" value="VEU64626.1"/>
    <property type="molecule type" value="Genomic_DNA"/>
</dbReference>
<accession>A0A449AI48</accession>
<dbReference type="InterPro" id="IPR016947">
    <property type="entry name" value="UCP030140"/>
</dbReference>
<dbReference type="OMA" id="DEIIHWY"/>
<dbReference type="RefSeq" id="WP_015287161.1">
    <property type="nucleotide sequence ID" value="NZ_CP103986.1"/>
</dbReference>
<keyword evidence="2" id="KW-0378">Hydrolase</keyword>
<organism evidence="1 3">
    <name type="scientific">Mycoplasmopsis cynos</name>
    <dbReference type="NCBI Taxonomy" id="171284"/>
    <lineage>
        <taxon>Bacteria</taxon>
        <taxon>Bacillati</taxon>
        <taxon>Mycoplasmatota</taxon>
        <taxon>Mycoplasmoidales</taxon>
        <taxon>Metamycoplasmataceae</taxon>
        <taxon>Mycoplasmopsis</taxon>
    </lineage>
</organism>
<dbReference type="GO" id="GO:0004170">
    <property type="term" value="F:dUTP diphosphatase activity"/>
    <property type="evidence" value="ECO:0007669"/>
    <property type="project" value="UniProtKB-EC"/>
</dbReference>
<reference evidence="1 3" key="1">
    <citation type="submission" date="2019-01" db="EMBL/GenBank/DDBJ databases">
        <authorList>
            <consortium name="Pathogen Informatics"/>
        </authorList>
    </citation>
    <scope>NUCLEOTIDE SEQUENCE [LARGE SCALE GENOMIC DNA]</scope>
    <source>
        <strain evidence="1 3">NCTC10142</strain>
        <plasmid evidence="3">13</plasmid>
    </source>
</reference>
<dbReference type="CDD" id="cd11527">
    <property type="entry name" value="NTP-PPase_dUTPase"/>
    <property type="match status" value="1"/>
</dbReference>
<evidence type="ECO:0000313" key="3">
    <source>
        <dbReference type="Proteomes" id="UP000289506"/>
    </source>
</evidence>
<dbReference type="Pfam" id="PF08761">
    <property type="entry name" value="dUTPase_2"/>
    <property type="match status" value="1"/>
</dbReference>
<name>A0A449AI48_9BACT</name>
<dbReference type="SUPFAM" id="SSF101386">
    <property type="entry name" value="all-alpha NTP pyrophosphatases"/>
    <property type="match status" value="1"/>
</dbReference>
<dbReference type="Gene3D" id="1.10.4010.10">
    <property type="entry name" value="Type II deoxyuridine triphosphatase"/>
    <property type="match status" value="1"/>
</dbReference>
<proteinExistence type="predicted"/>